<evidence type="ECO:0000313" key="4">
    <source>
        <dbReference type="EMBL" id="SDE28957.1"/>
    </source>
</evidence>
<proteinExistence type="predicted"/>
<dbReference type="EMBL" id="JAWXXP010000001">
    <property type="protein sequence ID" value="MDX5993090.1"/>
    <property type="molecule type" value="Genomic_DNA"/>
</dbReference>
<dbReference type="AlphaFoldDB" id="A0A1G7BPR9"/>
<evidence type="ECO:0000256" key="2">
    <source>
        <dbReference type="SAM" id="MobiDB-lite"/>
    </source>
</evidence>
<reference evidence="4 5" key="1">
    <citation type="submission" date="2016-10" db="EMBL/GenBank/DDBJ databases">
        <authorList>
            <person name="de Groot N.N."/>
        </authorList>
    </citation>
    <scope>NUCLEOTIDE SEQUENCE [LARGE SCALE GENOMIC DNA]</scope>
    <source>
        <strain evidence="4 5">JCM 10630</strain>
    </source>
</reference>
<sequence length="148" mass="17256">MEDELAADPQRMALEQAIQVLKPLRQHRQASAERQQRQMQQTLASSRERLAETRERLGSERQAQLARREALAQQHVDRCMTLDEVELWHNQERAMLDRLAHMRQDIHQQGMVIEQQQQQLQVMQAQAKAAQRAVEKLSCLAEAINDEN</sequence>
<gene>
    <name evidence="4" type="ORF">SAMN05216575_102302</name>
    <name evidence="3" type="ORF">SIM71_13555</name>
</gene>
<protein>
    <submittedName>
        <fullName evidence="3">Type III secretion protein</fullName>
    </submittedName>
</protein>
<reference evidence="3 6" key="2">
    <citation type="submission" date="2023-11" db="EMBL/GenBank/DDBJ databases">
        <title>MicrobeMod: A computational toolkit for identifying prokaryotic methylation and restriction-modification with nanopore sequencing.</title>
        <authorList>
            <person name="Crits-Christoph A."/>
            <person name="Kang S.C."/>
            <person name="Lee H."/>
            <person name="Ostrov N."/>
        </authorList>
    </citation>
    <scope>NUCLEOTIDE SEQUENCE [LARGE SCALE GENOMIC DNA]</scope>
    <source>
        <strain evidence="3 6">ATCC BAA-571</strain>
    </source>
</reference>
<accession>A0A1G7BPR9</accession>
<feature type="coiled-coil region" evidence="1">
    <location>
        <begin position="113"/>
        <end position="147"/>
    </location>
</feature>
<organism evidence="4 5">
    <name type="scientific">Ectopseudomonas alcaliphila</name>
    <dbReference type="NCBI Taxonomy" id="101564"/>
    <lineage>
        <taxon>Bacteria</taxon>
        <taxon>Pseudomonadati</taxon>
        <taxon>Pseudomonadota</taxon>
        <taxon>Gammaproteobacteria</taxon>
        <taxon>Pseudomonadales</taxon>
        <taxon>Pseudomonadaceae</taxon>
        <taxon>Ectopseudomonas</taxon>
    </lineage>
</organism>
<keyword evidence="1" id="KW-0175">Coiled coil</keyword>
<evidence type="ECO:0000313" key="5">
    <source>
        <dbReference type="Proteomes" id="UP000182413"/>
    </source>
</evidence>
<dbReference type="Proteomes" id="UP000182413">
    <property type="component" value="Unassembled WGS sequence"/>
</dbReference>
<evidence type="ECO:0000313" key="6">
    <source>
        <dbReference type="Proteomes" id="UP001278050"/>
    </source>
</evidence>
<keyword evidence="6" id="KW-1185">Reference proteome</keyword>
<evidence type="ECO:0000313" key="3">
    <source>
        <dbReference type="EMBL" id="MDX5993090.1"/>
    </source>
</evidence>
<feature type="region of interest" description="Disordered" evidence="2">
    <location>
        <begin position="25"/>
        <end position="61"/>
    </location>
</feature>
<name>A0A1G7BPR9_9GAMM</name>
<evidence type="ECO:0000256" key="1">
    <source>
        <dbReference type="SAM" id="Coils"/>
    </source>
</evidence>
<dbReference type="Gene3D" id="1.10.287.1700">
    <property type="match status" value="1"/>
</dbReference>
<dbReference type="EMBL" id="FNAE01000002">
    <property type="protein sequence ID" value="SDE28957.1"/>
    <property type="molecule type" value="Genomic_DNA"/>
</dbReference>
<feature type="compositionally biased region" description="Basic and acidic residues" evidence="2">
    <location>
        <begin position="46"/>
        <end position="59"/>
    </location>
</feature>
<dbReference type="InterPro" id="IPR053716">
    <property type="entry name" value="Flag_assembly_chemotaxis_eff"/>
</dbReference>
<dbReference type="OrthoDB" id="7016421at2"/>
<dbReference type="RefSeq" id="WP_074677374.1">
    <property type="nucleotide sequence ID" value="NZ_CBCSET010000003.1"/>
</dbReference>
<dbReference type="Proteomes" id="UP001278050">
    <property type="component" value="Unassembled WGS sequence"/>
</dbReference>